<evidence type="ECO:0008006" key="4">
    <source>
        <dbReference type="Google" id="ProtNLM"/>
    </source>
</evidence>
<keyword evidence="3" id="KW-1185">Reference proteome</keyword>
<evidence type="ECO:0000256" key="1">
    <source>
        <dbReference type="SAM" id="MobiDB-lite"/>
    </source>
</evidence>
<dbReference type="AlphaFoldDB" id="A4A4V7"/>
<evidence type="ECO:0000313" key="2">
    <source>
        <dbReference type="EMBL" id="EAQ98828.1"/>
    </source>
</evidence>
<protein>
    <recommendedName>
        <fullName evidence="4">DUF883 domain-containing protein</fullName>
    </recommendedName>
</protein>
<proteinExistence type="predicted"/>
<dbReference type="RefSeq" id="WP_008294305.1">
    <property type="nucleotide sequence ID" value="NZ_CM002299.1"/>
</dbReference>
<comment type="caution">
    <text evidence="2">The sequence shown here is derived from an EMBL/GenBank/DDBJ whole genome shotgun (WGS) entry which is preliminary data.</text>
</comment>
<dbReference type="HOGENOM" id="CLU_1945091_0_0_6"/>
<gene>
    <name evidence="2" type="ORF">KT71_09382</name>
</gene>
<organism evidence="2 3">
    <name type="scientific">Congregibacter litoralis KT71</name>
    <dbReference type="NCBI Taxonomy" id="314285"/>
    <lineage>
        <taxon>Bacteria</taxon>
        <taxon>Pseudomonadati</taxon>
        <taxon>Pseudomonadota</taxon>
        <taxon>Gammaproteobacteria</taxon>
        <taxon>Cellvibrionales</taxon>
        <taxon>Halieaceae</taxon>
        <taxon>Congregibacter</taxon>
    </lineage>
</organism>
<sequence length="129" mass="13502">MSDLKAGVSKHIDQNVTKAGANPEQASTTAPFTASVNRSDASEGSTTAKVAAAAHTAIDAFEERASSTEQLLREQASQLGEKGEEATHQVQDVAGQFKNSAMQYVEERPVQSLAIAFGVGALAATLLRK</sequence>
<dbReference type="Proteomes" id="UP000019205">
    <property type="component" value="Chromosome"/>
</dbReference>
<dbReference type="STRING" id="314285.KT71_09382"/>
<accession>A4A4V7</accession>
<feature type="region of interest" description="Disordered" evidence="1">
    <location>
        <begin position="1"/>
        <end position="44"/>
    </location>
</feature>
<name>A4A4V7_9GAMM</name>
<dbReference type="EMBL" id="AAOA02000003">
    <property type="protein sequence ID" value="EAQ98828.1"/>
    <property type="molecule type" value="Genomic_DNA"/>
</dbReference>
<feature type="compositionally biased region" description="Polar residues" evidence="1">
    <location>
        <begin position="24"/>
        <end position="44"/>
    </location>
</feature>
<reference evidence="2 3" key="2">
    <citation type="journal article" date="2009" name="PLoS ONE">
        <title>The photosynthetic apparatus and its regulation in the aerobic gammaproteobacterium Congregibacter litoralis gen. nov., sp. nov.</title>
        <authorList>
            <person name="Spring S."/>
            <person name="Lunsdorf H."/>
            <person name="Fuchs B.M."/>
            <person name="Tindall B.J."/>
        </authorList>
    </citation>
    <scope>NUCLEOTIDE SEQUENCE [LARGE SCALE GENOMIC DNA]</scope>
    <source>
        <strain evidence="2">KT71</strain>
    </source>
</reference>
<reference evidence="2 3" key="1">
    <citation type="journal article" date="2007" name="Proc. Natl. Acad. Sci. U.S.A.">
        <title>Characterization of a marine gammaproteobacterium capable of aerobic anoxygenic photosynthesis.</title>
        <authorList>
            <person name="Fuchs B.M."/>
            <person name="Spring S."/>
            <person name="Teeling H."/>
            <person name="Quast C."/>
            <person name="Wulf J."/>
            <person name="Schattenhofer M."/>
            <person name="Yan S."/>
            <person name="Ferriera S."/>
            <person name="Johnson J."/>
            <person name="Glockner F.O."/>
            <person name="Amann R."/>
        </authorList>
    </citation>
    <scope>NUCLEOTIDE SEQUENCE [LARGE SCALE GENOMIC DNA]</scope>
    <source>
        <strain evidence="2">KT71</strain>
    </source>
</reference>
<evidence type="ECO:0000313" key="3">
    <source>
        <dbReference type="Proteomes" id="UP000019205"/>
    </source>
</evidence>